<organism evidence="2 3">
    <name type="scientific">Mycobacterium ulcerans str. Harvey</name>
    <dbReference type="NCBI Taxonomy" id="1299332"/>
    <lineage>
        <taxon>Bacteria</taxon>
        <taxon>Bacillati</taxon>
        <taxon>Actinomycetota</taxon>
        <taxon>Actinomycetes</taxon>
        <taxon>Mycobacteriales</taxon>
        <taxon>Mycobacteriaceae</taxon>
        <taxon>Mycobacterium</taxon>
        <taxon>Mycobacterium ulcerans group</taxon>
    </lineage>
</organism>
<dbReference type="Proteomes" id="UP000020681">
    <property type="component" value="Unassembled WGS sequence"/>
</dbReference>
<dbReference type="EMBL" id="JAOL01000072">
    <property type="protein sequence ID" value="EUA92695.1"/>
    <property type="molecule type" value="Genomic_DNA"/>
</dbReference>
<feature type="region of interest" description="Disordered" evidence="1">
    <location>
        <begin position="1"/>
        <end position="39"/>
    </location>
</feature>
<gene>
    <name evidence="2" type="ORF">I551_0902</name>
</gene>
<accession>A0ABP3AQR7</accession>
<evidence type="ECO:0000313" key="2">
    <source>
        <dbReference type="EMBL" id="EUA92695.1"/>
    </source>
</evidence>
<keyword evidence="3" id="KW-1185">Reference proteome</keyword>
<protein>
    <submittedName>
        <fullName evidence="2">Multidrug resistance integral membrane efflux domain protein</fullName>
    </submittedName>
</protein>
<proteinExistence type="predicted"/>
<evidence type="ECO:0000313" key="3">
    <source>
        <dbReference type="Proteomes" id="UP000020681"/>
    </source>
</evidence>
<sequence length="39" mass="4132">MGRLPREPEIGASTHAAGESRLGDDGRPTPIPSGWTPNF</sequence>
<name>A0ABP3AQR7_MYCUL</name>
<evidence type="ECO:0000256" key="1">
    <source>
        <dbReference type="SAM" id="MobiDB-lite"/>
    </source>
</evidence>
<comment type="caution">
    <text evidence="2">The sequence shown here is derived from an EMBL/GenBank/DDBJ whole genome shotgun (WGS) entry which is preliminary data.</text>
</comment>
<reference evidence="2 3" key="1">
    <citation type="submission" date="2014-01" db="EMBL/GenBank/DDBJ databases">
        <authorList>
            <person name="Dobos K."/>
            <person name="Lenaerts A."/>
            <person name="Ordway D."/>
            <person name="DeGroote M.A."/>
            <person name="Parker T."/>
            <person name="Sizemore C."/>
            <person name="Tallon L.J."/>
            <person name="Sadzewicz L.K."/>
            <person name="Sengamalay N."/>
            <person name="Fraser C.M."/>
            <person name="Hine E."/>
            <person name="Shefchek K.A."/>
            <person name="Das S.P."/>
            <person name="Tettelin H."/>
        </authorList>
    </citation>
    <scope>NUCLEOTIDE SEQUENCE [LARGE SCALE GENOMIC DNA]</scope>
    <source>
        <strain evidence="2 3">Harvey</strain>
    </source>
</reference>